<name>A0ABX0DMF3_9ACTN</name>
<evidence type="ECO:0000259" key="6">
    <source>
        <dbReference type="PROSITE" id="PS50977"/>
    </source>
</evidence>
<dbReference type="InterPro" id="IPR050109">
    <property type="entry name" value="HTH-type_TetR-like_transc_reg"/>
</dbReference>
<sequence length="202" mass="22234">MRACESDADAKGRRCRGPRTDAARNRTRILDAAQEMFVEQGPQAPLDEIARRAGVGNATRYRHFSGRHALLAEVIERVTMACADAAGEAAAQEDDPFAALSRFVQAAARQRLACLCCLSDELAGVRPELTRQKDRLVHATQLLLTRAQQAGQVRTDVSLEELMTAVTQRSRPLPGTNWSATDQFRPRILQLYLDGLLVPNPA</sequence>
<evidence type="ECO:0000256" key="1">
    <source>
        <dbReference type="ARBA" id="ARBA00023015"/>
    </source>
</evidence>
<feature type="region of interest" description="Disordered" evidence="5">
    <location>
        <begin position="1"/>
        <end position="22"/>
    </location>
</feature>
<evidence type="ECO:0000256" key="4">
    <source>
        <dbReference type="PROSITE-ProRule" id="PRU00335"/>
    </source>
</evidence>
<dbReference type="InterPro" id="IPR001647">
    <property type="entry name" value="HTH_TetR"/>
</dbReference>
<feature type="DNA-binding region" description="H-T-H motif" evidence="4">
    <location>
        <begin position="45"/>
        <end position="64"/>
    </location>
</feature>
<feature type="domain" description="HTH tetR-type" evidence="6">
    <location>
        <begin position="23"/>
        <end position="82"/>
    </location>
</feature>
<comment type="caution">
    <text evidence="7">The sequence shown here is derived from an EMBL/GenBank/DDBJ whole genome shotgun (WGS) entry which is preliminary data.</text>
</comment>
<dbReference type="InterPro" id="IPR049445">
    <property type="entry name" value="TetR_SbtR-like_C"/>
</dbReference>
<evidence type="ECO:0000256" key="5">
    <source>
        <dbReference type="SAM" id="MobiDB-lite"/>
    </source>
</evidence>
<evidence type="ECO:0000313" key="8">
    <source>
        <dbReference type="Proteomes" id="UP001518140"/>
    </source>
</evidence>
<keyword evidence="2 4" id="KW-0238">DNA-binding</keyword>
<dbReference type="SUPFAM" id="SSF46689">
    <property type="entry name" value="Homeodomain-like"/>
    <property type="match status" value="1"/>
</dbReference>
<keyword evidence="3" id="KW-0804">Transcription</keyword>
<dbReference type="PROSITE" id="PS50977">
    <property type="entry name" value="HTH_TETR_2"/>
    <property type="match status" value="1"/>
</dbReference>
<dbReference type="Gene3D" id="1.10.357.10">
    <property type="entry name" value="Tetracycline Repressor, domain 2"/>
    <property type="match status" value="1"/>
</dbReference>
<dbReference type="SUPFAM" id="SSF48498">
    <property type="entry name" value="Tetracyclin repressor-like, C-terminal domain"/>
    <property type="match status" value="1"/>
</dbReference>
<protein>
    <submittedName>
        <fullName evidence="7">TetR/AcrR family transcriptional regulator</fullName>
    </submittedName>
</protein>
<evidence type="ECO:0000313" key="7">
    <source>
        <dbReference type="EMBL" id="NGO43061.1"/>
    </source>
</evidence>
<dbReference type="RefSeq" id="WP_165339676.1">
    <property type="nucleotide sequence ID" value="NZ_JAAKZX010000032.1"/>
</dbReference>
<dbReference type="Pfam" id="PF21597">
    <property type="entry name" value="TetR_C_43"/>
    <property type="match status" value="1"/>
</dbReference>
<dbReference type="EMBL" id="JAAKZX010000032">
    <property type="protein sequence ID" value="NGO43061.1"/>
    <property type="molecule type" value="Genomic_DNA"/>
</dbReference>
<gene>
    <name evidence="7" type="ORF">G6048_13080</name>
</gene>
<dbReference type="Proteomes" id="UP001518140">
    <property type="component" value="Unassembled WGS sequence"/>
</dbReference>
<evidence type="ECO:0000256" key="3">
    <source>
        <dbReference type="ARBA" id="ARBA00023163"/>
    </source>
</evidence>
<keyword evidence="8" id="KW-1185">Reference proteome</keyword>
<keyword evidence="1" id="KW-0805">Transcription regulation</keyword>
<organism evidence="7 8">
    <name type="scientific">Streptomyces ureilyticus</name>
    <dbReference type="NCBI Taxonomy" id="1775131"/>
    <lineage>
        <taxon>Bacteria</taxon>
        <taxon>Bacillati</taxon>
        <taxon>Actinomycetota</taxon>
        <taxon>Actinomycetes</taxon>
        <taxon>Kitasatosporales</taxon>
        <taxon>Streptomycetaceae</taxon>
        <taxon>Streptomyces</taxon>
    </lineage>
</organism>
<accession>A0ABX0DMF3</accession>
<dbReference type="PANTHER" id="PTHR30055">
    <property type="entry name" value="HTH-TYPE TRANSCRIPTIONAL REGULATOR RUTR"/>
    <property type="match status" value="1"/>
</dbReference>
<dbReference type="Pfam" id="PF00440">
    <property type="entry name" value="TetR_N"/>
    <property type="match status" value="1"/>
</dbReference>
<dbReference type="InterPro" id="IPR036271">
    <property type="entry name" value="Tet_transcr_reg_TetR-rel_C_sf"/>
</dbReference>
<reference evidence="7 8" key="1">
    <citation type="submission" date="2020-02" db="EMBL/GenBank/DDBJ databases">
        <title>Whole-genome analyses of novel actinobacteria.</title>
        <authorList>
            <person name="Sahin N."/>
            <person name="Tokatli A."/>
        </authorList>
    </citation>
    <scope>NUCLEOTIDE SEQUENCE [LARGE SCALE GENOMIC DNA]</scope>
    <source>
        <strain evidence="7 8">YC419</strain>
    </source>
</reference>
<dbReference type="PRINTS" id="PR00455">
    <property type="entry name" value="HTHTETR"/>
</dbReference>
<dbReference type="InterPro" id="IPR009057">
    <property type="entry name" value="Homeodomain-like_sf"/>
</dbReference>
<dbReference type="PANTHER" id="PTHR30055:SF234">
    <property type="entry name" value="HTH-TYPE TRANSCRIPTIONAL REGULATOR BETI"/>
    <property type="match status" value="1"/>
</dbReference>
<proteinExistence type="predicted"/>
<evidence type="ECO:0000256" key="2">
    <source>
        <dbReference type="ARBA" id="ARBA00023125"/>
    </source>
</evidence>